<reference evidence="3 4" key="1">
    <citation type="submission" date="2019-08" db="EMBL/GenBank/DDBJ databases">
        <title>Bacillus genomes from the desert of Cuatro Cienegas, Coahuila.</title>
        <authorList>
            <person name="Olmedo-Alvarez G."/>
        </authorList>
    </citation>
    <scope>NUCLEOTIDE SEQUENCE [LARGE SCALE GENOMIC DNA]</scope>
    <source>
        <strain evidence="3 4">CH28_1T</strain>
    </source>
</reference>
<dbReference type="RefSeq" id="WP_148986411.1">
    <property type="nucleotide sequence ID" value="NZ_VTEV01000001.1"/>
</dbReference>
<dbReference type="SUPFAM" id="SSF53041">
    <property type="entry name" value="Resolvase-like"/>
    <property type="match status" value="1"/>
</dbReference>
<dbReference type="Gene3D" id="3.40.50.1390">
    <property type="entry name" value="Resolvase, N-terminal catalytic domain"/>
    <property type="match status" value="1"/>
</dbReference>
<name>A0A5D4T722_9BACI</name>
<feature type="domain" description="Resolvase/invertase-type recombinase catalytic" evidence="2">
    <location>
        <begin position="2"/>
        <end position="147"/>
    </location>
</feature>
<evidence type="ECO:0000313" key="4">
    <source>
        <dbReference type="Proteomes" id="UP000322524"/>
    </source>
</evidence>
<dbReference type="Pfam" id="PF00239">
    <property type="entry name" value="Resolvase"/>
    <property type="match status" value="1"/>
</dbReference>
<dbReference type="Proteomes" id="UP000322524">
    <property type="component" value="Unassembled WGS sequence"/>
</dbReference>
<dbReference type="GO" id="GO:0000150">
    <property type="term" value="F:DNA strand exchange activity"/>
    <property type="evidence" value="ECO:0007669"/>
    <property type="project" value="InterPro"/>
</dbReference>
<dbReference type="STRING" id="79883.GCA_001636495_02924"/>
<sequence length="224" mass="25779">MKGIIYCRVSTKKDTQETSLARQKEELVLLAANRGIDIIEVVEEQASGFDLDREGVFQIIELISSQHIDVLLIQDETRLGRGNAKIAFLHWLKKHDIKIFSITDNGELRLSDSDSMVMDIVAIVEEYQRKLHNLKIKRGMQRAVKRGYDPTKNLTNLNMSPGREKIEVPIEEIVRLRNNKLTFHEIAATLRGLGYEVSKATVNRRYLEYMEENDTSLLVKKEPL</sequence>
<dbReference type="AlphaFoldDB" id="A0A5D4T722"/>
<gene>
    <name evidence="3" type="ORF">FZC76_01025</name>
</gene>
<dbReference type="InterPro" id="IPR006119">
    <property type="entry name" value="Resolv_N"/>
</dbReference>
<dbReference type="InterPro" id="IPR050639">
    <property type="entry name" value="SSR_resolvase"/>
</dbReference>
<comment type="similarity">
    <text evidence="1">Belongs to the site-specific recombinase resolvase family.</text>
</comment>
<organism evidence="3 4">
    <name type="scientific">Sutcliffiella horikoshii</name>
    <dbReference type="NCBI Taxonomy" id="79883"/>
    <lineage>
        <taxon>Bacteria</taxon>
        <taxon>Bacillati</taxon>
        <taxon>Bacillota</taxon>
        <taxon>Bacilli</taxon>
        <taxon>Bacillales</taxon>
        <taxon>Bacillaceae</taxon>
        <taxon>Sutcliffiella</taxon>
    </lineage>
</organism>
<dbReference type="GO" id="GO:0003677">
    <property type="term" value="F:DNA binding"/>
    <property type="evidence" value="ECO:0007669"/>
    <property type="project" value="InterPro"/>
</dbReference>
<proteinExistence type="inferred from homology"/>
<dbReference type="CDD" id="cd00338">
    <property type="entry name" value="Ser_Recombinase"/>
    <property type="match status" value="1"/>
</dbReference>
<dbReference type="InterPro" id="IPR036162">
    <property type="entry name" value="Resolvase-like_N_sf"/>
</dbReference>
<dbReference type="PROSITE" id="PS51736">
    <property type="entry name" value="RECOMBINASES_3"/>
    <property type="match status" value="1"/>
</dbReference>
<accession>A0A5D4T722</accession>
<evidence type="ECO:0000313" key="3">
    <source>
        <dbReference type="EMBL" id="TYS70508.1"/>
    </source>
</evidence>
<evidence type="ECO:0000259" key="2">
    <source>
        <dbReference type="PROSITE" id="PS51736"/>
    </source>
</evidence>
<dbReference type="OrthoDB" id="2731197at2"/>
<evidence type="ECO:0000256" key="1">
    <source>
        <dbReference type="ARBA" id="ARBA00009913"/>
    </source>
</evidence>
<protein>
    <submittedName>
        <fullName evidence="3">Recombinase family protein</fullName>
    </submittedName>
</protein>
<dbReference type="EMBL" id="VTEV01000001">
    <property type="protein sequence ID" value="TYS70508.1"/>
    <property type="molecule type" value="Genomic_DNA"/>
</dbReference>
<dbReference type="SMART" id="SM00857">
    <property type="entry name" value="Resolvase"/>
    <property type="match status" value="1"/>
</dbReference>
<dbReference type="PANTHER" id="PTHR30461">
    <property type="entry name" value="DNA-INVERTASE FROM LAMBDOID PROPHAGE"/>
    <property type="match status" value="1"/>
</dbReference>
<dbReference type="PANTHER" id="PTHR30461:SF26">
    <property type="entry name" value="RESOLVASE HOMOLOG YNEB"/>
    <property type="match status" value="1"/>
</dbReference>
<comment type="caution">
    <text evidence="3">The sequence shown here is derived from an EMBL/GenBank/DDBJ whole genome shotgun (WGS) entry which is preliminary data.</text>
</comment>